<evidence type="ECO:0000313" key="1">
    <source>
        <dbReference type="EMBL" id="CCE89661.1"/>
    </source>
</evidence>
<dbReference type="PANTHER" id="PTHR43885">
    <property type="entry name" value="HALOACID DEHALOGENASE-LIKE HYDROLASE"/>
    <property type="match status" value="1"/>
</dbReference>
<dbReference type="STRING" id="1076872.G8ZM17"/>
<dbReference type="SFLD" id="SFLDG01129">
    <property type="entry name" value="C1.5:_HAD__Beta-PGM__Phosphata"/>
    <property type="match status" value="1"/>
</dbReference>
<dbReference type="NCBIfam" id="TIGR01549">
    <property type="entry name" value="HAD-SF-IA-v1"/>
    <property type="match status" value="1"/>
</dbReference>
<dbReference type="EMBL" id="HE616742">
    <property type="protein sequence ID" value="CCE89661.1"/>
    <property type="molecule type" value="Genomic_DNA"/>
</dbReference>
<dbReference type="AlphaFoldDB" id="G8ZM17"/>
<dbReference type="Gene3D" id="1.10.260.80">
    <property type="match status" value="1"/>
</dbReference>
<accession>G8ZM17</accession>
<dbReference type="InterPro" id="IPR041492">
    <property type="entry name" value="HAD_2"/>
</dbReference>
<dbReference type="Pfam" id="PF13419">
    <property type="entry name" value="HAD_2"/>
    <property type="match status" value="1"/>
</dbReference>
<proteinExistence type="predicted"/>
<dbReference type="KEGG" id="tdl:TDEL_0A03290"/>
<evidence type="ECO:0000313" key="2">
    <source>
        <dbReference type="Proteomes" id="UP000005627"/>
    </source>
</evidence>
<dbReference type="RefSeq" id="XP_003678872.1">
    <property type="nucleotide sequence ID" value="XM_003678824.1"/>
</dbReference>
<dbReference type="eggNOG" id="ENOG502QR7R">
    <property type="taxonomic scope" value="Eukaryota"/>
</dbReference>
<dbReference type="OrthoDB" id="426235at2759"/>
<keyword evidence="2" id="KW-1185">Reference proteome</keyword>
<sequence>MKNYLSLTTSKMLKGFKAIVFDMDGTLCLPQPWMFPAMRQAVGLTDPSRDILEYIGSLSPAQQRKALRAVEQVEHKAMVQMEPQPGLQQVLKWLTHARISKNVCTRNLRAPFDHLIASFVPAQYSQFDHILTREFCPTKPFAGPLLHIAKQLNLDPRSIVMVGDSLDDMLSGRSAGCRTVLIVNEHNRSLLQSHRDLVDCTVSDLSELAVLLARCTA</sequence>
<dbReference type="NCBIfam" id="TIGR01509">
    <property type="entry name" value="HAD-SF-IA-v3"/>
    <property type="match status" value="1"/>
</dbReference>
<organism evidence="1 2">
    <name type="scientific">Torulaspora delbrueckii</name>
    <name type="common">Yeast</name>
    <name type="synonym">Candida colliculosa</name>
    <dbReference type="NCBI Taxonomy" id="4950"/>
    <lineage>
        <taxon>Eukaryota</taxon>
        <taxon>Fungi</taxon>
        <taxon>Dikarya</taxon>
        <taxon>Ascomycota</taxon>
        <taxon>Saccharomycotina</taxon>
        <taxon>Saccharomycetes</taxon>
        <taxon>Saccharomycetales</taxon>
        <taxon>Saccharomycetaceae</taxon>
        <taxon>Torulaspora</taxon>
    </lineage>
</organism>
<dbReference type="HOGENOM" id="CLU_045011_11_1_1"/>
<dbReference type="PANTHER" id="PTHR43885:SF1">
    <property type="entry name" value="SUPERFAMILY HYDROLASE, PUTATIVE (AFU_ORTHOLOGUE AFUA_4G13290)-RELATED"/>
    <property type="match status" value="1"/>
</dbReference>
<reference evidence="1 2" key="1">
    <citation type="journal article" date="2011" name="Proc. Natl. Acad. Sci. U.S.A.">
        <title>Evolutionary erosion of yeast sex chromosomes by mating-type switching accidents.</title>
        <authorList>
            <person name="Gordon J.L."/>
            <person name="Armisen D."/>
            <person name="Proux-Wera E."/>
            <person name="Oheigeartaigh S.S."/>
            <person name="Byrne K.P."/>
            <person name="Wolfe K.H."/>
        </authorList>
    </citation>
    <scope>NUCLEOTIDE SEQUENCE [LARGE SCALE GENOMIC DNA]</scope>
    <source>
        <strain evidence="2">ATCC 10662 / CBS 1146 / NBRC 0425 / NCYC 2629 / NRRL Y-866</strain>
    </source>
</reference>
<dbReference type="GO" id="GO:0033883">
    <property type="term" value="F:pyridoxal phosphatase activity"/>
    <property type="evidence" value="ECO:0007669"/>
    <property type="project" value="EnsemblFungi"/>
</dbReference>
<dbReference type="InterPro" id="IPR006439">
    <property type="entry name" value="HAD-SF_hydro_IA"/>
</dbReference>
<dbReference type="Proteomes" id="UP000005627">
    <property type="component" value="Chromosome 1"/>
</dbReference>
<gene>
    <name evidence="1" type="primary">TDEL0A03290</name>
    <name evidence="1" type="ORF">TDEL_0A03290</name>
</gene>
<protein>
    <submittedName>
        <fullName evidence="1">Uncharacterized protein</fullName>
    </submittedName>
</protein>
<dbReference type="GeneID" id="11503221"/>
<dbReference type="SUPFAM" id="SSF56784">
    <property type="entry name" value="HAD-like"/>
    <property type="match status" value="1"/>
</dbReference>
<dbReference type="FunCoup" id="G8ZM17">
    <property type="interactions" value="108"/>
</dbReference>
<dbReference type="InterPro" id="IPR023214">
    <property type="entry name" value="HAD_sf"/>
</dbReference>
<dbReference type="SFLD" id="SFLDS00003">
    <property type="entry name" value="Haloacid_Dehalogenase"/>
    <property type="match status" value="1"/>
</dbReference>
<dbReference type="InParanoid" id="G8ZM17"/>
<dbReference type="Gene3D" id="3.40.50.1000">
    <property type="entry name" value="HAD superfamily/HAD-like"/>
    <property type="match status" value="1"/>
</dbReference>
<name>G8ZM17_TORDE</name>
<dbReference type="InterPro" id="IPR036412">
    <property type="entry name" value="HAD-like_sf"/>
</dbReference>